<dbReference type="RefSeq" id="XP_067077216.1">
    <property type="nucleotide sequence ID" value="XM_067221115.1"/>
</dbReference>
<protein>
    <submittedName>
        <fullName evidence="3">Uncharacterized protein</fullName>
    </submittedName>
</protein>
<dbReference type="AlphaFoldDB" id="A0A1G4I222"/>
<feature type="region of interest" description="Disordered" evidence="2">
    <location>
        <begin position="442"/>
        <end position="465"/>
    </location>
</feature>
<dbReference type="VEuPathDB" id="TriTrypDB:TEOVI_000758800"/>
<proteinExistence type="predicted"/>
<dbReference type="EMBL" id="CZPT02000357">
    <property type="protein sequence ID" value="SCU65649.1"/>
    <property type="molecule type" value="Genomic_DNA"/>
</dbReference>
<gene>
    <name evidence="3" type="ORF">TEOVI_000758800</name>
</gene>
<sequence>MRASAAVRCILSSTTLTSQITQLVQRAEQHLKVKPANPCSLDTSSTPVADNLWEQVMVVAPSARALKETDTLLALVFRLLRSGLQPPSGEAATETWSALIRDLAPYSDVEANSVLSYPGTPECAEELGGAMANALCAAEGRNNSNCDLDDRPLLRLTRETLLLTGGVVPLSARVPCSDGGAIGQLLDAFCVCCEASGNAMMSSASLEEMSKAVLSALHVIAETVDVRETSPLVLSLLRFMRLLGVREKGQYKQNDESMGSVASFAEELTSVLANNGLGARIVLFFVHEHCEATPEEMVPLPLVCLAARGIWRHYRTADTTFPCLEHLKYVNGAVDVTLQRNANSNNILGLQENEEGDLRLQVSLALLRGMRLHADSPDVFLRSAIDVVDSCPASLSLEYEVLVAKTNLLDMFADDEASCSAIYDDLLQSLRALVELRPRDAENDVSSMNTHEGGEGDAASDGKVTRKKKLQIKHMEEDRQLLREQFQEAHRIVVEAFVRSRIQERLNQAYTILVTHKYHGLVITQEVAYPLLDVLSRRGDCRVFNIIDLCVLYSGCTIDYDALTCLFRACRVAGDFYRARTLYQLLKEMIPGFLLRAPTTIREMLRELKVVDPEPTHLFADTLLGNGTMGGAECPANILPVELIDEDDPSNRRRGPLRELPSAKAE</sequence>
<accession>A0A1G4I222</accession>
<evidence type="ECO:0000313" key="3">
    <source>
        <dbReference type="EMBL" id="SCU65649.1"/>
    </source>
</evidence>
<name>A0A1G4I222_TRYEQ</name>
<evidence type="ECO:0000256" key="2">
    <source>
        <dbReference type="SAM" id="MobiDB-lite"/>
    </source>
</evidence>
<reference evidence="3" key="1">
    <citation type="submission" date="2016-09" db="EMBL/GenBank/DDBJ databases">
        <authorList>
            <person name="Hebert L."/>
            <person name="Moumen B."/>
        </authorList>
    </citation>
    <scope>NUCLEOTIDE SEQUENCE [LARGE SCALE GENOMIC DNA]</scope>
    <source>
        <strain evidence="3">OVI</strain>
    </source>
</reference>
<feature type="region of interest" description="Disordered" evidence="2">
    <location>
        <begin position="645"/>
        <end position="666"/>
    </location>
</feature>
<evidence type="ECO:0000313" key="4">
    <source>
        <dbReference type="Proteomes" id="UP000195570"/>
    </source>
</evidence>
<keyword evidence="1" id="KW-0175">Coiled coil</keyword>
<feature type="coiled-coil region" evidence="1">
    <location>
        <begin position="465"/>
        <end position="492"/>
    </location>
</feature>
<dbReference type="Proteomes" id="UP000195570">
    <property type="component" value="Unassembled WGS sequence"/>
</dbReference>
<dbReference type="GeneID" id="92381522"/>
<comment type="caution">
    <text evidence="3">The sequence shown here is derived from an EMBL/GenBank/DDBJ whole genome shotgun (WGS) entry which is preliminary data.</text>
</comment>
<evidence type="ECO:0000256" key="1">
    <source>
        <dbReference type="SAM" id="Coils"/>
    </source>
</evidence>
<organism evidence="3 4">
    <name type="scientific">Trypanosoma equiperdum</name>
    <dbReference type="NCBI Taxonomy" id="5694"/>
    <lineage>
        <taxon>Eukaryota</taxon>
        <taxon>Discoba</taxon>
        <taxon>Euglenozoa</taxon>
        <taxon>Kinetoplastea</taxon>
        <taxon>Metakinetoplastina</taxon>
        <taxon>Trypanosomatida</taxon>
        <taxon>Trypanosomatidae</taxon>
        <taxon>Trypanosoma</taxon>
    </lineage>
</organism>
<keyword evidence="4" id="KW-1185">Reference proteome</keyword>